<comment type="caution">
    <text evidence="1">The sequence shown here is derived from an EMBL/GenBank/DDBJ whole genome shotgun (WGS) entry which is preliminary data.</text>
</comment>
<protein>
    <submittedName>
        <fullName evidence="1">Uncharacterized protein</fullName>
    </submittedName>
</protein>
<sequence length="230" mass="26417">MYSPYLHRLIGSKHTQNHGRNADSSNLSVYKFIVRFSLFSIGSNDHGQSVIEGQSVMYLHLHVYHLHVHLHVYHLHLHVHLHVYHLHVHLHVYHLHLHVHLHVYHLHLHHHHAHVVKNAAEDHVVITFVCQHLLQNVMYLVQGQSVIYGEMVVVVAEVEVTMCAEVYMFVKSTIPRRHAQSCNGKVQKTDGLSQRPASTVGFKSSGHDGPLCCCVYNIIPFVMMHDFVPS</sequence>
<name>A0A8X7ZNC8_POPTO</name>
<dbReference type="AlphaFoldDB" id="A0A8X7ZNC8"/>
<reference evidence="1" key="1">
    <citation type="journal article" date="2020" name="bioRxiv">
        <title>Hybrid origin of Populus tomentosa Carr. identified through genome sequencing and phylogenomic analysis.</title>
        <authorList>
            <person name="An X."/>
            <person name="Gao K."/>
            <person name="Chen Z."/>
            <person name="Li J."/>
            <person name="Yang X."/>
            <person name="Yang X."/>
            <person name="Zhou J."/>
            <person name="Guo T."/>
            <person name="Zhao T."/>
            <person name="Huang S."/>
            <person name="Miao D."/>
            <person name="Khan W.U."/>
            <person name="Rao P."/>
            <person name="Ye M."/>
            <person name="Lei B."/>
            <person name="Liao W."/>
            <person name="Wang J."/>
            <person name="Ji L."/>
            <person name="Li Y."/>
            <person name="Guo B."/>
            <person name="Mustafa N.S."/>
            <person name="Li S."/>
            <person name="Yun Q."/>
            <person name="Keller S.R."/>
            <person name="Mao J."/>
            <person name="Zhang R."/>
            <person name="Strauss S.H."/>
        </authorList>
    </citation>
    <scope>NUCLEOTIDE SEQUENCE</scope>
    <source>
        <strain evidence="1">GM15</strain>
        <tissue evidence="1">Leaf</tissue>
    </source>
</reference>
<evidence type="ECO:0000313" key="2">
    <source>
        <dbReference type="Proteomes" id="UP000886885"/>
    </source>
</evidence>
<dbReference type="Proteomes" id="UP000886885">
    <property type="component" value="Chromosome 6A"/>
</dbReference>
<keyword evidence="2" id="KW-1185">Reference proteome</keyword>
<evidence type="ECO:0000313" key="1">
    <source>
        <dbReference type="EMBL" id="KAG6771057.1"/>
    </source>
</evidence>
<accession>A0A8X7ZNC8</accession>
<organism evidence="1 2">
    <name type="scientific">Populus tomentosa</name>
    <name type="common">Chinese white poplar</name>
    <dbReference type="NCBI Taxonomy" id="118781"/>
    <lineage>
        <taxon>Eukaryota</taxon>
        <taxon>Viridiplantae</taxon>
        <taxon>Streptophyta</taxon>
        <taxon>Embryophyta</taxon>
        <taxon>Tracheophyta</taxon>
        <taxon>Spermatophyta</taxon>
        <taxon>Magnoliopsida</taxon>
        <taxon>eudicotyledons</taxon>
        <taxon>Gunneridae</taxon>
        <taxon>Pentapetalae</taxon>
        <taxon>rosids</taxon>
        <taxon>fabids</taxon>
        <taxon>Malpighiales</taxon>
        <taxon>Salicaceae</taxon>
        <taxon>Saliceae</taxon>
        <taxon>Populus</taxon>
    </lineage>
</organism>
<gene>
    <name evidence="1" type="ORF">POTOM_022402</name>
</gene>
<proteinExistence type="predicted"/>
<dbReference type="EMBL" id="JAAWWB010000011">
    <property type="protein sequence ID" value="KAG6771057.1"/>
    <property type="molecule type" value="Genomic_DNA"/>
</dbReference>